<keyword evidence="11" id="KW-1185">Reference proteome</keyword>
<accession>A0A9N9TE65</accession>
<dbReference type="GO" id="GO:0005886">
    <property type="term" value="C:plasma membrane"/>
    <property type="evidence" value="ECO:0007669"/>
    <property type="project" value="UniProtKB-SubCell"/>
</dbReference>
<gene>
    <name evidence="10" type="ORF">PHYEVI_LOCUS474</name>
</gene>
<name>A0A9N9TE65_PHYSR</name>
<comment type="subcellular location">
    <subcellularLocation>
        <location evidence="1">Cell membrane</location>
        <topology evidence="1">Multi-pass membrane protein</topology>
    </subcellularLocation>
</comment>
<keyword evidence="3" id="KW-1003">Cell membrane</keyword>
<keyword evidence="6 9" id="KW-0472">Membrane</keyword>
<proteinExistence type="inferred from homology"/>
<dbReference type="OrthoDB" id="5800391at2759"/>
<dbReference type="GO" id="GO:0008527">
    <property type="term" value="F:taste receptor activity"/>
    <property type="evidence" value="ECO:0007669"/>
    <property type="project" value="InterPro"/>
</dbReference>
<comment type="function">
    <text evidence="8">Plays a role in the sugar gustatory response.</text>
</comment>
<feature type="transmembrane region" description="Helical" evidence="9">
    <location>
        <begin position="96"/>
        <end position="114"/>
    </location>
</feature>
<evidence type="ECO:0000256" key="5">
    <source>
        <dbReference type="ARBA" id="ARBA00022989"/>
    </source>
</evidence>
<dbReference type="GO" id="GO:0007165">
    <property type="term" value="P:signal transduction"/>
    <property type="evidence" value="ECO:0007669"/>
    <property type="project" value="UniProtKB-KW"/>
</dbReference>
<protein>
    <recommendedName>
        <fullName evidence="8">Gustatory receptor</fullName>
    </recommendedName>
</protein>
<organism evidence="10 11">
    <name type="scientific">Phyllotreta striolata</name>
    <name type="common">Striped flea beetle</name>
    <name type="synonym">Crioceris striolata</name>
    <dbReference type="NCBI Taxonomy" id="444603"/>
    <lineage>
        <taxon>Eukaryota</taxon>
        <taxon>Metazoa</taxon>
        <taxon>Ecdysozoa</taxon>
        <taxon>Arthropoda</taxon>
        <taxon>Hexapoda</taxon>
        <taxon>Insecta</taxon>
        <taxon>Pterygota</taxon>
        <taxon>Neoptera</taxon>
        <taxon>Endopterygota</taxon>
        <taxon>Coleoptera</taxon>
        <taxon>Polyphaga</taxon>
        <taxon>Cucujiformia</taxon>
        <taxon>Chrysomeloidea</taxon>
        <taxon>Chrysomelidae</taxon>
        <taxon>Galerucinae</taxon>
        <taxon>Alticini</taxon>
        <taxon>Phyllotreta</taxon>
    </lineage>
</organism>
<evidence type="ECO:0000313" key="11">
    <source>
        <dbReference type="Proteomes" id="UP001153712"/>
    </source>
</evidence>
<dbReference type="PANTHER" id="PTHR21421">
    <property type="entry name" value="GUSTATORY RECEPTOR"/>
    <property type="match status" value="1"/>
</dbReference>
<feature type="transmembrane region" description="Helical" evidence="9">
    <location>
        <begin position="381"/>
        <end position="400"/>
    </location>
</feature>
<dbReference type="PIRSF" id="PIRSF038981">
    <property type="entry name" value="GRP"/>
    <property type="match status" value="1"/>
</dbReference>
<keyword evidence="5 9" id="KW-1133">Transmembrane helix</keyword>
<dbReference type="PANTHER" id="PTHR21421:SF29">
    <property type="entry name" value="GUSTATORY RECEPTOR 5A FOR TREHALOSE-RELATED"/>
    <property type="match status" value="1"/>
</dbReference>
<dbReference type="InterPro" id="IPR009318">
    <property type="entry name" value="Gustatory_rcpt"/>
</dbReference>
<evidence type="ECO:0000313" key="10">
    <source>
        <dbReference type="EMBL" id="CAG9854007.1"/>
    </source>
</evidence>
<feature type="transmembrane region" description="Helical" evidence="9">
    <location>
        <begin position="309"/>
        <end position="333"/>
    </location>
</feature>
<dbReference type="EMBL" id="OU900094">
    <property type="protein sequence ID" value="CAG9854007.1"/>
    <property type="molecule type" value="Genomic_DNA"/>
</dbReference>
<evidence type="ECO:0000256" key="4">
    <source>
        <dbReference type="ARBA" id="ARBA00022692"/>
    </source>
</evidence>
<comment type="similarity">
    <text evidence="2">Belongs to the insect chemoreceptor superfamily. Gustatory receptor (GR) family. Gr5a subfamily.</text>
</comment>
<keyword evidence="8" id="KW-0807">Transducer</keyword>
<evidence type="ECO:0000256" key="8">
    <source>
        <dbReference type="PIRNR" id="PIRNR038981"/>
    </source>
</evidence>
<keyword evidence="7 8" id="KW-0675">Receptor</keyword>
<feature type="transmembrane region" description="Helical" evidence="9">
    <location>
        <begin position="185"/>
        <end position="208"/>
    </location>
</feature>
<feature type="transmembrane region" description="Helical" evidence="9">
    <location>
        <begin position="62"/>
        <end position="84"/>
    </location>
</feature>
<evidence type="ECO:0000256" key="6">
    <source>
        <dbReference type="ARBA" id="ARBA00023136"/>
    </source>
</evidence>
<evidence type="ECO:0000256" key="9">
    <source>
        <dbReference type="SAM" id="Phobius"/>
    </source>
</evidence>
<evidence type="ECO:0000256" key="1">
    <source>
        <dbReference type="ARBA" id="ARBA00004651"/>
    </source>
</evidence>
<dbReference type="Proteomes" id="UP001153712">
    <property type="component" value="Chromosome 1"/>
</dbReference>
<dbReference type="AlphaFoldDB" id="A0A9N9TE65"/>
<feature type="transmembrane region" description="Helical" evidence="9">
    <location>
        <begin position="214"/>
        <end position="232"/>
    </location>
</feature>
<evidence type="ECO:0000256" key="2">
    <source>
        <dbReference type="ARBA" id="ARBA00005327"/>
    </source>
</evidence>
<dbReference type="GO" id="GO:0050916">
    <property type="term" value="P:sensory perception of sweet taste"/>
    <property type="evidence" value="ECO:0007669"/>
    <property type="project" value="UniProtKB-ARBA"/>
</dbReference>
<feature type="transmembrane region" description="Helical" evidence="9">
    <location>
        <begin position="276"/>
        <end position="297"/>
    </location>
</feature>
<dbReference type="Pfam" id="PF06151">
    <property type="entry name" value="Trehalose_recp"/>
    <property type="match status" value="1"/>
</dbReference>
<feature type="transmembrane region" description="Helical" evidence="9">
    <location>
        <begin position="141"/>
        <end position="164"/>
    </location>
</feature>
<reference evidence="10" key="1">
    <citation type="submission" date="2022-01" db="EMBL/GenBank/DDBJ databases">
        <authorList>
            <person name="King R."/>
        </authorList>
    </citation>
    <scope>NUCLEOTIDE SEQUENCE</scope>
</reference>
<evidence type="ECO:0000256" key="7">
    <source>
        <dbReference type="ARBA" id="ARBA00023170"/>
    </source>
</evidence>
<keyword evidence="4 9" id="KW-0812">Transmembrane</keyword>
<evidence type="ECO:0000256" key="3">
    <source>
        <dbReference type="ARBA" id="ARBA00022475"/>
    </source>
</evidence>
<sequence length="405" mass="48064">MNLLKLLQISKYNIVLNNRVSSSSFQEAMKYPMKLGQVLSYFPINLRHANESLEFRWLYWRMAYSLITFVLFCIEFVFVVIDAFRTTIDLLNIKVIVFHLGALVQFVIFFRLTYNWPSFVKEWAKVEFHMKCYEITGNLRFKLACLVTGLMFIAGVEHGLVNAYKLKRRFDEEPSYSKAFETFFTYTYTHIFRVMEYSFWLGLLIQFMNLQRTFYWNYNDVFIMLIGSALTFKMKQMSKKIKDSSKIKVRNLQVWKTIRQDYARLSELCHLVNERISGAIIASFLLNLYFVILQLHSSLRPIESVVEKIYFYLSFGLLLLRIFCMCTFGGAVYEEWINIRYYLNRIGTAAYNYEIDRLINHVVSWELSLTGKKFFSITRGLILQMAGAIVTYELFLIQFYKNPNV</sequence>